<accession>A0A6N3BLP1</accession>
<evidence type="ECO:0000313" key="3">
    <source>
        <dbReference type="EMBL" id="VYU05650.1"/>
    </source>
</evidence>
<dbReference type="AlphaFoldDB" id="A0A6N3BLP1"/>
<dbReference type="GO" id="GO:0003955">
    <property type="term" value="F:NAD(P)H dehydrogenase (quinone) activity"/>
    <property type="evidence" value="ECO:0007669"/>
    <property type="project" value="TreeGrafter"/>
</dbReference>
<evidence type="ECO:0000259" key="2">
    <source>
        <dbReference type="Pfam" id="PF02525"/>
    </source>
</evidence>
<dbReference type="InterPro" id="IPR046980">
    <property type="entry name" value="KefG/KefF"/>
</dbReference>
<dbReference type="PANTHER" id="PTHR47307:SF1">
    <property type="entry name" value="GLUTATHIONE-REGULATED POTASSIUM-EFFLUX SYSTEM ANCILLARY PROTEIN KEFG"/>
    <property type="match status" value="1"/>
</dbReference>
<dbReference type="GO" id="GO:0010181">
    <property type="term" value="F:FMN binding"/>
    <property type="evidence" value="ECO:0007669"/>
    <property type="project" value="TreeGrafter"/>
</dbReference>
<protein>
    <submittedName>
        <fullName evidence="3">General stress protein 14</fullName>
        <ecNumber evidence="3">1.6.99.-</ecNumber>
    </submittedName>
</protein>
<dbReference type="InterPro" id="IPR003680">
    <property type="entry name" value="Flavodoxin_fold"/>
</dbReference>
<evidence type="ECO:0000256" key="1">
    <source>
        <dbReference type="ARBA" id="ARBA00023002"/>
    </source>
</evidence>
<dbReference type="RefSeq" id="WP_156666705.1">
    <property type="nucleotide sequence ID" value="NZ_CACRUO010000031.1"/>
</dbReference>
<dbReference type="GO" id="GO:0009055">
    <property type="term" value="F:electron transfer activity"/>
    <property type="evidence" value="ECO:0007669"/>
    <property type="project" value="TreeGrafter"/>
</dbReference>
<reference evidence="3" key="1">
    <citation type="submission" date="2019-11" db="EMBL/GenBank/DDBJ databases">
        <authorList>
            <person name="Feng L."/>
        </authorList>
    </citation>
    <scope>NUCLEOTIDE SEQUENCE</scope>
    <source>
        <strain evidence="3">SsimulansLFYP27</strain>
    </source>
</reference>
<dbReference type="SUPFAM" id="SSF52218">
    <property type="entry name" value="Flavoproteins"/>
    <property type="match status" value="1"/>
</dbReference>
<keyword evidence="1 3" id="KW-0560">Oxidoreductase</keyword>
<dbReference type="EMBL" id="CACRUO010000031">
    <property type="protein sequence ID" value="VYU05650.1"/>
    <property type="molecule type" value="Genomic_DNA"/>
</dbReference>
<sequence length="177" mass="20237">MSTLVIIAHPDIQEGDVNQVWKKTLENRSDLVTVHDLYQTYPDGNIDVEHEQALLQKHDYIIFQYPMFWMSYPPLLQQWFDEVYTHGFAFDGGDALKGKHFALAISCGQPKAHYKEDGPIGYTIDEICNPLKGVVNLIGGHFFGIHAIYQTDDIDNFATLAENADEYVAFVERLQKQ</sequence>
<feature type="domain" description="Flavodoxin-like fold" evidence="2">
    <location>
        <begin position="1"/>
        <end position="169"/>
    </location>
</feature>
<dbReference type="PANTHER" id="PTHR47307">
    <property type="entry name" value="GLUTATHIONE-REGULATED POTASSIUM-EFFLUX SYSTEM ANCILLARY PROTEIN KEFG"/>
    <property type="match status" value="1"/>
</dbReference>
<proteinExistence type="predicted"/>
<dbReference type="InterPro" id="IPR029039">
    <property type="entry name" value="Flavoprotein-like_sf"/>
</dbReference>
<organism evidence="3">
    <name type="scientific">Staphylococcus simulans</name>
    <dbReference type="NCBI Taxonomy" id="1286"/>
    <lineage>
        <taxon>Bacteria</taxon>
        <taxon>Bacillati</taxon>
        <taxon>Bacillota</taxon>
        <taxon>Bacilli</taxon>
        <taxon>Bacillales</taxon>
        <taxon>Staphylococcaceae</taxon>
        <taxon>Staphylococcus</taxon>
    </lineage>
</organism>
<dbReference type="Gene3D" id="3.40.50.360">
    <property type="match status" value="1"/>
</dbReference>
<name>A0A6N3BLP1_STASI</name>
<dbReference type="EC" id="1.6.99.-" evidence="3"/>
<dbReference type="Pfam" id="PF02525">
    <property type="entry name" value="Flavodoxin_2"/>
    <property type="match status" value="1"/>
</dbReference>
<gene>
    <name evidence="3" type="primary">ywrO_2</name>
    <name evidence="3" type="ORF">SSLFYP27_01311</name>
</gene>